<dbReference type="AlphaFoldDB" id="A0A1X2H255"/>
<organism evidence="2 3">
    <name type="scientific">Syncephalastrum racemosum</name>
    <name type="common">Filamentous fungus</name>
    <dbReference type="NCBI Taxonomy" id="13706"/>
    <lineage>
        <taxon>Eukaryota</taxon>
        <taxon>Fungi</taxon>
        <taxon>Fungi incertae sedis</taxon>
        <taxon>Mucoromycota</taxon>
        <taxon>Mucoromycotina</taxon>
        <taxon>Mucoromycetes</taxon>
        <taxon>Mucorales</taxon>
        <taxon>Syncephalastraceae</taxon>
        <taxon>Syncephalastrum</taxon>
    </lineage>
</organism>
<proteinExistence type="predicted"/>
<dbReference type="EMBL" id="MCGN01000011">
    <property type="protein sequence ID" value="ORY91091.1"/>
    <property type="molecule type" value="Genomic_DNA"/>
</dbReference>
<feature type="chain" id="PRO_5012688002" description="Ser-Thr-rich glycosyl-phosphatidyl-inositol-anchored membrane family-domain-containing protein" evidence="1">
    <location>
        <begin position="22"/>
        <end position="241"/>
    </location>
</feature>
<accession>A0A1X2H255</accession>
<reference evidence="2 3" key="1">
    <citation type="submission" date="2016-07" db="EMBL/GenBank/DDBJ databases">
        <title>Pervasive Adenine N6-methylation of Active Genes in Fungi.</title>
        <authorList>
            <consortium name="DOE Joint Genome Institute"/>
            <person name="Mondo S.J."/>
            <person name="Dannebaum R.O."/>
            <person name="Kuo R.C."/>
            <person name="Labutti K."/>
            <person name="Haridas S."/>
            <person name="Kuo A."/>
            <person name="Salamov A."/>
            <person name="Ahrendt S.R."/>
            <person name="Lipzen A."/>
            <person name="Sullivan W."/>
            <person name="Andreopoulos W.B."/>
            <person name="Clum A."/>
            <person name="Lindquist E."/>
            <person name="Daum C."/>
            <person name="Ramamoorthy G.K."/>
            <person name="Gryganskyi A."/>
            <person name="Culley D."/>
            <person name="Magnuson J.K."/>
            <person name="James T.Y."/>
            <person name="O'Malley M.A."/>
            <person name="Stajich J.E."/>
            <person name="Spatafora J.W."/>
            <person name="Visel A."/>
            <person name="Grigoriev I.V."/>
        </authorList>
    </citation>
    <scope>NUCLEOTIDE SEQUENCE [LARGE SCALE GENOMIC DNA]</scope>
    <source>
        <strain evidence="2 3">NRRL 2496</strain>
    </source>
</reference>
<sequence length="241" mass="24842">MLSSFWCALFISQWLLSASSAQVSAPTRNYDVTSPVTNGPYVVDQILPCTYRLFSDVDSSSLDLRIVLKPTHPSATTSSSSTAASGGAAAAMAPASVATPTAGAHSSTATTNATVNTVIVIAENADVSKTAASAKREGNSTYYEHSINFKIPQTVIPGAYHVVFTDRSTNTDLAIPIEVRSAAAAVPSSSASANKSSSDGALSGSNNAHGSIFQSKAAINRDDLLYDVVAALLAGLLLIKL</sequence>
<dbReference type="InParanoid" id="A0A1X2H255"/>
<keyword evidence="1" id="KW-0732">Signal</keyword>
<name>A0A1X2H255_SYNRA</name>
<evidence type="ECO:0000313" key="3">
    <source>
        <dbReference type="Proteomes" id="UP000242180"/>
    </source>
</evidence>
<gene>
    <name evidence="2" type="ORF">BCR43DRAFT_527723</name>
</gene>
<evidence type="ECO:0000256" key="1">
    <source>
        <dbReference type="SAM" id="SignalP"/>
    </source>
</evidence>
<dbReference type="Proteomes" id="UP000242180">
    <property type="component" value="Unassembled WGS sequence"/>
</dbReference>
<protein>
    <recommendedName>
        <fullName evidence="4">Ser-Thr-rich glycosyl-phosphatidyl-inositol-anchored membrane family-domain-containing protein</fullName>
    </recommendedName>
</protein>
<dbReference type="OrthoDB" id="2257446at2759"/>
<feature type="signal peptide" evidence="1">
    <location>
        <begin position="1"/>
        <end position="21"/>
    </location>
</feature>
<evidence type="ECO:0008006" key="4">
    <source>
        <dbReference type="Google" id="ProtNLM"/>
    </source>
</evidence>
<evidence type="ECO:0000313" key="2">
    <source>
        <dbReference type="EMBL" id="ORY91091.1"/>
    </source>
</evidence>
<comment type="caution">
    <text evidence="2">The sequence shown here is derived from an EMBL/GenBank/DDBJ whole genome shotgun (WGS) entry which is preliminary data.</text>
</comment>
<keyword evidence="3" id="KW-1185">Reference proteome</keyword>